<gene>
    <name evidence="2" type="ORF">HSB1_30240</name>
</gene>
<dbReference type="EMBL" id="ALJD01000008">
    <property type="protein sequence ID" value="EJN58546.1"/>
    <property type="molecule type" value="Genomic_DNA"/>
</dbReference>
<organism evidence="2 3">
    <name type="scientific">Halogranum salarium B-1</name>
    <dbReference type="NCBI Taxonomy" id="1210908"/>
    <lineage>
        <taxon>Archaea</taxon>
        <taxon>Methanobacteriati</taxon>
        <taxon>Methanobacteriota</taxon>
        <taxon>Stenosarchaea group</taxon>
        <taxon>Halobacteria</taxon>
        <taxon>Halobacteriales</taxon>
        <taxon>Haloferacaceae</taxon>
    </lineage>
</organism>
<feature type="compositionally biased region" description="Basic and acidic residues" evidence="1">
    <location>
        <begin position="23"/>
        <end position="34"/>
    </location>
</feature>
<accession>J3JEP4</accession>
<feature type="region of interest" description="Disordered" evidence="1">
    <location>
        <begin position="1"/>
        <end position="58"/>
    </location>
</feature>
<name>J3JEP4_9EURY</name>
<evidence type="ECO:0000313" key="2">
    <source>
        <dbReference type="EMBL" id="EJN58546.1"/>
    </source>
</evidence>
<sequence>MGLKGDALSTNPDEVSTGTNEVSEEHSETRESRVRGLSRSLTQYRSRKETHIHLIAHS</sequence>
<reference evidence="2 3" key="1">
    <citation type="journal article" date="2012" name="J. Bacteriol.">
        <title>Draft Genome Sequence of the Extremely Halophilic Archaeon Halogranum salarium B-1T.</title>
        <authorList>
            <person name="Kim K.K."/>
            <person name="Lee K.C."/>
            <person name="Lee J.S."/>
        </authorList>
    </citation>
    <scope>NUCLEOTIDE SEQUENCE [LARGE SCALE GENOMIC DNA]</scope>
    <source>
        <strain evidence="2 3">B-1</strain>
    </source>
</reference>
<dbReference type="AlphaFoldDB" id="J3JEP4"/>
<feature type="compositionally biased region" description="Polar residues" evidence="1">
    <location>
        <begin position="8"/>
        <end position="21"/>
    </location>
</feature>
<proteinExistence type="predicted"/>
<evidence type="ECO:0000313" key="3">
    <source>
        <dbReference type="Proteomes" id="UP000007813"/>
    </source>
</evidence>
<comment type="caution">
    <text evidence="2">The sequence shown here is derived from an EMBL/GenBank/DDBJ whole genome shotgun (WGS) entry which is preliminary data.</text>
</comment>
<evidence type="ECO:0000256" key="1">
    <source>
        <dbReference type="SAM" id="MobiDB-lite"/>
    </source>
</evidence>
<dbReference type="Proteomes" id="UP000007813">
    <property type="component" value="Unassembled WGS sequence"/>
</dbReference>
<protein>
    <submittedName>
        <fullName evidence="2">Uncharacterized protein</fullName>
    </submittedName>
</protein>